<reference evidence="2 3" key="1">
    <citation type="submission" date="2018-01" db="EMBL/GenBank/DDBJ databases">
        <title>Draft genome of the strawberry crown rot pathogen Phytophthora cactorum.</title>
        <authorList>
            <person name="Armitage A.D."/>
            <person name="Lysoe E."/>
            <person name="Nellist C.F."/>
            <person name="Harrison R.J."/>
            <person name="Brurberg M.B."/>
        </authorList>
    </citation>
    <scope>NUCLEOTIDE SEQUENCE [LARGE SCALE GENOMIC DNA]</scope>
    <source>
        <strain evidence="2 3">10300</strain>
    </source>
</reference>
<proteinExistence type="predicted"/>
<evidence type="ECO:0000313" key="2">
    <source>
        <dbReference type="EMBL" id="RAW41984.1"/>
    </source>
</evidence>
<dbReference type="Proteomes" id="UP000688947">
    <property type="component" value="Unassembled WGS sequence"/>
</dbReference>
<evidence type="ECO:0000313" key="1">
    <source>
        <dbReference type="EMBL" id="KAG6950390.1"/>
    </source>
</evidence>
<keyword evidence="3" id="KW-1185">Reference proteome</keyword>
<comment type="caution">
    <text evidence="2">The sequence shown here is derived from an EMBL/GenBank/DDBJ whole genome shotgun (WGS) entry which is preliminary data.</text>
</comment>
<dbReference type="OrthoDB" id="10275484at2759"/>
<dbReference type="AlphaFoldDB" id="A0A329SZS5"/>
<dbReference type="Proteomes" id="UP000251314">
    <property type="component" value="Unassembled WGS sequence"/>
</dbReference>
<organism evidence="2 3">
    <name type="scientific">Phytophthora cactorum</name>
    <dbReference type="NCBI Taxonomy" id="29920"/>
    <lineage>
        <taxon>Eukaryota</taxon>
        <taxon>Sar</taxon>
        <taxon>Stramenopiles</taxon>
        <taxon>Oomycota</taxon>
        <taxon>Peronosporomycetes</taxon>
        <taxon>Peronosporales</taxon>
        <taxon>Peronosporaceae</taxon>
        <taxon>Phytophthora</taxon>
    </lineage>
</organism>
<sequence>MEFLSTILPRDYGKQLGQSYFLVADNSINRAVQVEMEDYETEPDVVQKLMIRLRTLTQSAKLRMKTKLRPVIHQDT</sequence>
<dbReference type="VEuPathDB" id="FungiDB:PC110_g1834"/>
<reference evidence="1" key="2">
    <citation type="submission" date="2021-01" db="EMBL/GenBank/DDBJ databases">
        <title>Phytophthora aleatoria, a newly-described species from Pinus radiata is distinct from Phytophthora cactorum isolates based on comparative genomics.</title>
        <authorList>
            <person name="Mcdougal R."/>
            <person name="Panda P."/>
            <person name="Williams N."/>
            <person name="Studholme D.J."/>
        </authorList>
    </citation>
    <scope>NUCLEOTIDE SEQUENCE</scope>
    <source>
        <strain evidence="1">NZFS 3830</strain>
    </source>
</reference>
<name>A0A329SZS5_9STRA</name>
<protein>
    <submittedName>
        <fullName evidence="2">Uncharacterized protein</fullName>
    </submittedName>
</protein>
<accession>A0A329SZS5</accession>
<dbReference type="EMBL" id="JAENGZ010001137">
    <property type="protein sequence ID" value="KAG6950390.1"/>
    <property type="molecule type" value="Genomic_DNA"/>
</dbReference>
<gene>
    <name evidence="1" type="ORF">JG687_00014289</name>
    <name evidence="2" type="ORF">PC110_g1834</name>
</gene>
<dbReference type="EMBL" id="MJFZ01000022">
    <property type="protein sequence ID" value="RAW41984.1"/>
    <property type="molecule type" value="Genomic_DNA"/>
</dbReference>
<evidence type="ECO:0000313" key="3">
    <source>
        <dbReference type="Proteomes" id="UP000251314"/>
    </source>
</evidence>